<reference evidence="1 2" key="1">
    <citation type="journal article" date="2017" name="Front. Genet.">
        <title>Draft sequencing of the heterozygous diploid genome of Satsuma (Citrus unshiu Marc.) using a hybrid assembly approach.</title>
        <authorList>
            <person name="Shimizu T."/>
            <person name="Tanizawa Y."/>
            <person name="Mochizuki T."/>
            <person name="Nagasaki H."/>
            <person name="Yoshioka T."/>
            <person name="Toyoda A."/>
            <person name="Fujiyama A."/>
            <person name="Kaminuma E."/>
            <person name="Nakamura Y."/>
        </authorList>
    </citation>
    <scope>NUCLEOTIDE SEQUENCE [LARGE SCALE GENOMIC DNA]</scope>
    <source>
        <strain evidence="2">cv. Miyagawa wase</strain>
    </source>
</reference>
<name>A0A2H5QAF2_CITUN</name>
<accession>A0A2H5QAF2</accession>
<comment type="caution">
    <text evidence="1">The sequence shown here is derived from an EMBL/GenBank/DDBJ whole genome shotgun (WGS) entry which is preliminary data.</text>
</comment>
<protein>
    <submittedName>
        <fullName evidence="1">Uncharacterized protein</fullName>
    </submittedName>
</protein>
<dbReference type="EMBL" id="BDQV01000276">
    <property type="protein sequence ID" value="GAY61618.1"/>
    <property type="molecule type" value="Genomic_DNA"/>
</dbReference>
<evidence type="ECO:0000313" key="2">
    <source>
        <dbReference type="Proteomes" id="UP000236630"/>
    </source>
</evidence>
<gene>
    <name evidence="1" type="ORF">CUMW_211390</name>
</gene>
<evidence type="ECO:0000313" key="1">
    <source>
        <dbReference type="EMBL" id="GAY61618.1"/>
    </source>
</evidence>
<proteinExistence type="predicted"/>
<sequence length="121" mass="13716">MSDEMVVAICSNNESLLTKHNSNSFVPKERYPRGGSPYSDIHDQEEEVLKGEGRLECQQASIIEFTRPDSTNFGNVQCQGHWTGKSPIPKTDYVMYFICWVTGGHFTRGLYCINLPLCDSY</sequence>
<keyword evidence="2" id="KW-1185">Reference proteome</keyword>
<dbReference type="Proteomes" id="UP000236630">
    <property type="component" value="Unassembled WGS sequence"/>
</dbReference>
<organism evidence="1 2">
    <name type="scientific">Citrus unshiu</name>
    <name type="common">Satsuma mandarin</name>
    <name type="synonym">Citrus nobilis var. unshiu</name>
    <dbReference type="NCBI Taxonomy" id="55188"/>
    <lineage>
        <taxon>Eukaryota</taxon>
        <taxon>Viridiplantae</taxon>
        <taxon>Streptophyta</taxon>
        <taxon>Embryophyta</taxon>
        <taxon>Tracheophyta</taxon>
        <taxon>Spermatophyta</taxon>
        <taxon>Magnoliopsida</taxon>
        <taxon>eudicotyledons</taxon>
        <taxon>Gunneridae</taxon>
        <taxon>Pentapetalae</taxon>
        <taxon>rosids</taxon>
        <taxon>malvids</taxon>
        <taxon>Sapindales</taxon>
        <taxon>Rutaceae</taxon>
        <taxon>Aurantioideae</taxon>
        <taxon>Citrus</taxon>
    </lineage>
</organism>
<dbReference type="AlphaFoldDB" id="A0A2H5QAF2"/>